<dbReference type="CDD" id="cd04301">
    <property type="entry name" value="NAT_SF"/>
    <property type="match status" value="1"/>
</dbReference>
<feature type="domain" description="N-acetyltransferase" evidence="1">
    <location>
        <begin position="4"/>
        <end position="140"/>
    </location>
</feature>
<dbReference type="SUPFAM" id="SSF55729">
    <property type="entry name" value="Acyl-CoA N-acyltransferases (Nat)"/>
    <property type="match status" value="1"/>
</dbReference>
<evidence type="ECO:0000259" key="1">
    <source>
        <dbReference type="PROSITE" id="PS51186"/>
    </source>
</evidence>
<comment type="caution">
    <text evidence="2">The sequence shown here is derived from an EMBL/GenBank/DDBJ whole genome shotgun (WGS) entry which is preliminary data.</text>
</comment>
<name>A0A7W8MSE7_9BACT</name>
<sequence length="140" mass="15800">MPTIQIATMPSEMDRCFPVMRQLRPMLAAEEFVGRIQTQQAEGYLLAYLESDGAIVSVAGFRMQNLLWSGKTLYVDDLVTDEAARSKGHGESMLTWLIALAKEAGCTTFMLDSGTHRHEAHAFYFRHGLRISDFHFKLSL</sequence>
<evidence type="ECO:0000313" key="2">
    <source>
        <dbReference type="EMBL" id="MBB5318252.1"/>
    </source>
</evidence>
<accession>A0A7W8MSE7</accession>
<evidence type="ECO:0000313" key="3">
    <source>
        <dbReference type="Proteomes" id="UP000568106"/>
    </source>
</evidence>
<dbReference type="AlphaFoldDB" id="A0A7W8MSE7"/>
<organism evidence="2 3">
    <name type="scientific">Tunturiibacter empetritectus</name>
    <dbReference type="NCBI Taxonomy" id="3069691"/>
    <lineage>
        <taxon>Bacteria</taxon>
        <taxon>Pseudomonadati</taxon>
        <taxon>Acidobacteriota</taxon>
        <taxon>Terriglobia</taxon>
        <taxon>Terriglobales</taxon>
        <taxon>Acidobacteriaceae</taxon>
        <taxon>Tunturiibacter</taxon>
    </lineage>
</organism>
<dbReference type="Gene3D" id="3.40.630.30">
    <property type="match status" value="1"/>
</dbReference>
<dbReference type="Pfam" id="PF00583">
    <property type="entry name" value="Acetyltransf_1"/>
    <property type="match status" value="1"/>
</dbReference>
<dbReference type="InterPro" id="IPR000182">
    <property type="entry name" value="GNAT_dom"/>
</dbReference>
<reference evidence="2" key="1">
    <citation type="submission" date="2020-08" db="EMBL/GenBank/DDBJ databases">
        <title>Genomic Encyclopedia of Type Strains, Phase IV (KMG-V): Genome sequencing to study the core and pangenomes of soil and plant-associated prokaryotes.</title>
        <authorList>
            <person name="Whitman W."/>
        </authorList>
    </citation>
    <scope>NUCLEOTIDE SEQUENCE [LARGE SCALE GENOMIC DNA]</scope>
    <source>
        <strain evidence="2">M8UP27</strain>
    </source>
</reference>
<dbReference type="Proteomes" id="UP000568106">
    <property type="component" value="Unassembled WGS sequence"/>
</dbReference>
<keyword evidence="3" id="KW-1185">Reference proteome</keyword>
<dbReference type="EMBL" id="JACHDY010000004">
    <property type="protein sequence ID" value="MBB5318252.1"/>
    <property type="molecule type" value="Genomic_DNA"/>
</dbReference>
<dbReference type="PROSITE" id="PS51186">
    <property type="entry name" value="GNAT"/>
    <property type="match status" value="1"/>
</dbReference>
<dbReference type="InterPro" id="IPR016181">
    <property type="entry name" value="Acyl_CoA_acyltransferase"/>
</dbReference>
<gene>
    <name evidence="2" type="ORF">HDF09_002949</name>
</gene>
<dbReference type="GO" id="GO:0016747">
    <property type="term" value="F:acyltransferase activity, transferring groups other than amino-acyl groups"/>
    <property type="evidence" value="ECO:0007669"/>
    <property type="project" value="InterPro"/>
</dbReference>
<proteinExistence type="predicted"/>
<protein>
    <submittedName>
        <fullName evidence="2">GNAT superfamily N-acetyltransferase</fullName>
    </submittedName>
</protein>